<feature type="transmembrane region" description="Helical" evidence="2">
    <location>
        <begin position="42"/>
        <end position="59"/>
    </location>
</feature>
<dbReference type="Gene3D" id="3.40.50.300">
    <property type="entry name" value="P-loop containing nucleotide triphosphate hydrolases"/>
    <property type="match status" value="1"/>
</dbReference>
<reference evidence="3 4" key="1">
    <citation type="journal article" date="2015" name="Plant Cell">
        <title>Oil accumulation by the oleaginous diatom Fistulifera solaris as revealed by the genome and transcriptome.</title>
        <authorList>
            <person name="Tanaka T."/>
            <person name="Maeda Y."/>
            <person name="Veluchamy A."/>
            <person name="Tanaka M."/>
            <person name="Abida H."/>
            <person name="Marechal E."/>
            <person name="Bowler C."/>
            <person name="Muto M."/>
            <person name="Sunaga Y."/>
            <person name="Tanaka M."/>
            <person name="Yoshino T."/>
            <person name="Taniguchi T."/>
            <person name="Fukuda Y."/>
            <person name="Nemoto M."/>
            <person name="Matsumoto M."/>
            <person name="Wong P.S."/>
            <person name="Aburatani S."/>
            <person name="Fujibuchi W."/>
        </authorList>
    </citation>
    <scope>NUCLEOTIDE SEQUENCE [LARGE SCALE GENOMIC DNA]</scope>
    <source>
        <strain evidence="3 4">JPCC DA0580</strain>
    </source>
</reference>
<keyword evidence="4" id="KW-1185">Reference proteome</keyword>
<organism evidence="3 4">
    <name type="scientific">Fistulifera solaris</name>
    <name type="common">Oleaginous diatom</name>
    <dbReference type="NCBI Taxonomy" id="1519565"/>
    <lineage>
        <taxon>Eukaryota</taxon>
        <taxon>Sar</taxon>
        <taxon>Stramenopiles</taxon>
        <taxon>Ochrophyta</taxon>
        <taxon>Bacillariophyta</taxon>
        <taxon>Bacillariophyceae</taxon>
        <taxon>Bacillariophycidae</taxon>
        <taxon>Naviculales</taxon>
        <taxon>Naviculaceae</taxon>
        <taxon>Fistulifera</taxon>
    </lineage>
</organism>
<dbReference type="InParanoid" id="A0A1Z5JR05"/>
<protein>
    <submittedName>
        <fullName evidence="3">Uncharacterized protein</fullName>
    </submittedName>
</protein>
<evidence type="ECO:0000313" key="3">
    <source>
        <dbReference type="EMBL" id="GAX16455.1"/>
    </source>
</evidence>
<dbReference type="OrthoDB" id="45247at2759"/>
<name>A0A1Z5JR05_FISSO</name>
<evidence type="ECO:0000313" key="4">
    <source>
        <dbReference type="Proteomes" id="UP000198406"/>
    </source>
</evidence>
<evidence type="ECO:0000256" key="2">
    <source>
        <dbReference type="SAM" id="Phobius"/>
    </source>
</evidence>
<dbReference type="AlphaFoldDB" id="A0A1Z5JR05"/>
<dbReference type="EMBL" id="BDSP01000106">
    <property type="protein sequence ID" value="GAX16455.1"/>
    <property type="molecule type" value="Genomic_DNA"/>
</dbReference>
<dbReference type="InterPro" id="IPR027417">
    <property type="entry name" value="P-loop_NTPase"/>
</dbReference>
<sequence>MTATVAGIFRGDLVSSSMNHHRPLVIKGNRGRAATLRWQRRVSFMGAASAVIVWMFWLLQNKYPLHPLMLLQHEIHLLQEEPVDDGEGLDPHRNYYYHHHHRPETRHSHGMFRDKPQRFREHNTERGDGTHRVLDESDPTTDPAWQDILNARTHLIELRFIPAEHEIAQQMSGNSAEVNYAGVYGIFCKLDWNLHKQDPSTYPMFRDLISNSPQCEETRVQVPFRLLMDRVRSYDATAPTHVLSLGGVVFHESRCGSTLVANLLASMSETHRVYSESGPPITAMTLGCGGHDDCKENKLAVPLLRDTIYLMQRTDNAQETHVFFKIQSAGTLHLDVFLEAFPDTPWFFVYRSPVEVMVSHLQGSLGKAGIKNANCVRRQRMNPPSQVVDILERDLNTRDAMQVDPIDYCAAHLASITESALKGLHSHPHTGRAVNYQRLPDALWDDLLPNHWHLPVSAPALQRMQITSGQYSKGRQEKKGDFQGDSEHKEAIASPSLKRAAHEILESSFQELERL</sequence>
<gene>
    <name evidence="3" type="ORF">FisN_19Lh032</name>
</gene>
<comment type="caution">
    <text evidence="3">The sequence shown here is derived from an EMBL/GenBank/DDBJ whole genome shotgun (WGS) entry which is preliminary data.</text>
</comment>
<feature type="region of interest" description="Disordered" evidence="1">
    <location>
        <begin position="470"/>
        <end position="497"/>
    </location>
</feature>
<evidence type="ECO:0000256" key="1">
    <source>
        <dbReference type="SAM" id="MobiDB-lite"/>
    </source>
</evidence>
<dbReference type="SUPFAM" id="SSF52540">
    <property type="entry name" value="P-loop containing nucleoside triphosphate hydrolases"/>
    <property type="match status" value="1"/>
</dbReference>
<keyword evidence="2" id="KW-0472">Membrane</keyword>
<proteinExistence type="predicted"/>
<accession>A0A1Z5JR05</accession>
<dbReference type="Proteomes" id="UP000198406">
    <property type="component" value="Unassembled WGS sequence"/>
</dbReference>
<feature type="compositionally biased region" description="Basic and acidic residues" evidence="1">
    <location>
        <begin position="474"/>
        <end position="491"/>
    </location>
</feature>
<keyword evidence="2" id="KW-1133">Transmembrane helix</keyword>
<keyword evidence="2" id="KW-0812">Transmembrane</keyword>